<protein>
    <submittedName>
        <fullName evidence="2">Competence protein ComEA</fullName>
    </submittedName>
</protein>
<dbReference type="PANTHER" id="PTHR21180">
    <property type="entry name" value="ENDONUCLEASE/EXONUCLEASE/PHOSPHATASE FAMILY DOMAIN-CONTAINING PROTEIN 1"/>
    <property type="match status" value="1"/>
</dbReference>
<gene>
    <name evidence="3" type="ORF">BECKSD772D_GA0070982_104522</name>
    <name evidence="2" type="ORF">BECKSD772E_GA0070983_10039</name>
    <name evidence="1" type="ORF">BECKSD772F_GA0070984_100365</name>
</gene>
<dbReference type="Gene3D" id="1.10.150.320">
    <property type="entry name" value="Photosystem II 12 kDa extrinsic protein"/>
    <property type="match status" value="1"/>
</dbReference>
<dbReference type="EMBL" id="CAADFR010000003">
    <property type="protein sequence ID" value="VFK36636.1"/>
    <property type="molecule type" value="Genomic_DNA"/>
</dbReference>
<organism evidence="2">
    <name type="scientific">Candidatus Kentrum sp. SD</name>
    <dbReference type="NCBI Taxonomy" id="2126332"/>
    <lineage>
        <taxon>Bacteria</taxon>
        <taxon>Pseudomonadati</taxon>
        <taxon>Pseudomonadota</taxon>
        <taxon>Gammaproteobacteria</taxon>
        <taxon>Candidatus Kentrum</taxon>
    </lineage>
</organism>
<accession>A0A450YDE2</accession>
<dbReference type="PANTHER" id="PTHR21180:SF32">
    <property type="entry name" value="ENDONUCLEASE_EXONUCLEASE_PHOSPHATASE FAMILY DOMAIN-CONTAINING PROTEIN 1"/>
    <property type="match status" value="1"/>
</dbReference>
<evidence type="ECO:0000313" key="2">
    <source>
        <dbReference type="EMBL" id="VFK39549.1"/>
    </source>
</evidence>
<dbReference type="AlphaFoldDB" id="A0A450YDE2"/>
<evidence type="ECO:0000313" key="3">
    <source>
        <dbReference type="EMBL" id="VFK79339.1"/>
    </source>
</evidence>
<dbReference type="Pfam" id="PF12836">
    <property type="entry name" value="HHH_3"/>
    <property type="match status" value="1"/>
</dbReference>
<name>A0A450YDE2_9GAMM</name>
<dbReference type="EMBL" id="CAADFU010000003">
    <property type="protein sequence ID" value="VFK39549.1"/>
    <property type="molecule type" value="Genomic_DNA"/>
</dbReference>
<evidence type="ECO:0000313" key="1">
    <source>
        <dbReference type="EMBL" id="VFK36636.1"/>
    </source>
</evidence>
<dbReference type="EMBL" id="CAADHB010000045">
    <property type="protein sequence ID" value="VFK79339.1"/>
    <property type="molecule type" value="Genomic_DNA"/>
</dbReference>
<dbReference type="GO" id="GO:0015627">
    <property type="term" value="C:type II protein secretion system complex"/>
    <property type="evidence" value="ECO:0007669"/>
    <property type="project" value="TreeGrafter"/>
</dbReference>
<dbReference type="SUPFAM" id="SSF47781">
    <property type="entry name" value="RuvA domain 2-like"/>
    <property type="match status" value="1"/>
</dbReference>
<reference evidence="2" key="1">
    <citation type="submission" date="2019-02" db="EMBL/GenBank/DDBJ databases">
        <authorList>
            <person name="Gruber-Vodicka R. H."/>
            <person name="Seah K. B. B."/>
        </authorList>
    </citation>
    <scope>NUCLEOTIDE SEQUENCE</scope>
    <source>
        <strain evidence="3">BECK_S127</strain>
        <strain evidence="2">BECK_S1320</strain>
        <strain evidence="1">BECK_S1321</strain>
    </source>
</reference>
<dbReference type="InterPro" id="IPR010994">
    <property type="entry name" value="RuvA_2-like"/>
</dbReference>
<proteinExistence type="predicted"/>
<dbReference type="InterPro" id="IPR051675">
    <property type="entry name" value="Endo/Exo/Phosphatase_dom_1"/>
</dbReference>
<dbReference type="GO" id="GO:0015628">
    <property type="term" value="P:protein secretion by the type II secretion system"/>
    <property type="evidence" value="ECO:0007669"/>
    <property type="project" value="TreeGrafter"/>
</dbReference>
<sequence length="99" mass="10665">MKIVKRLLFVFLLVTWGLLSAGEPVDINTATKDELMTINGIGPVIADRIVAERSAGVFCSLEELATRVKGVGKKIIETQSGNLTLGDIKKPCAANHEKT</sequence>